<protein>
    <submittedName>
        <fullName evidence="1">Uncharacterized protein</fullName>
    </submittedName>
</protein>
<evidence type="ECO:0000313" key="2">
    <source>
        <dbReference type="Proteomes" id="UP000322667"/>
    </source>
</evidence>
<name>A0A5D2HT03_GOSTO</name>
<gene>
    <name evidence="1" type="ORF">ES332_D13G055400v1</name>
</gene>
<keyword evidence="2" id="KW-1185">Reference proteome</keyword>
<evidence type="ECO:0000313" key="1">
    <source>
        <dbReference type="EMBL" id="TYH33385.1"/>
    </source>
</evidence>
<proteinExistence type="predicted"/>
<sequence>MGIFPEIFGDFYSLPSSPFTHSLPYEPYFTLTTSHLKDTQTATTSCFLRLRHSSPSSKVRWLGTRENRTTSRLGKGLSGPLLAYVRERYAETV</sequence>
<organism evidence="1 2">
    <name type="scientific">Gossypium tomentosum</name>
    <name type="common">Hawaiian cotton</name>
    <name type="synonym">Gossypium sandvicense</name>
    <dbReference type="NCBI Taxonomy" id="34277"/>
    <lineage>
        <taxon>Eukaryota</taxon>
        <taxon>Viridiplantae</taxon>
        <taxon>Streptophyta</taxon>
        <taxon>Embryophyta</taxon>
        <taxon>Tracheophyta</taxon>
        <taxon>Spermatophyta</taxon>
        <taxon>Magnoliopsida</taxon>
        <taxon>eudicotyledons</taxon>
        <taxon>Gunneridae</taxon>
        <taxon>Pentapetalae</taxon>
        <taxon>rosids</taxon>
        <taxon>malvids</taxon>
        <taxon>Malvales</taxon>
        <taxon>Malvaceae</taxon>
        <taxon>Malvoideae</taxon>
        <taxon>Gossypium</taxon>
    </lineage>
</organism>
<dbReference type="EMBL" id="CM017635">
    <property type="protein sequence ID" value="TYH33385.1"/>
    <property type="molecule type" value="Genomic_DNA"/>
</dbReference>
<accession>A0A5D2HT03</accession>
<reference evidence="1 2" key="1">
    <citation type="submission" date="2019-07" db="EMBL/GenBank/DDBJ databases">
        <title>WGS assembly of Gossypium tomentosum.</title>
        <authorList>
            <person name="Chen Z.J."/>
            <person name="Sreedasyam A."/>
            <person name="Ando A."/>
            <person name="Song Q."/>
            <person name="De L."/>
            <person name="Hulse-Kemp A."/>
            <person name="Ding M."/>
            <person name="Ye W."/>
            <person name="Kirkbride R."/>
            <person name="Jenkins J."/>
            <person name="Plott C."/>
            <person name="Lovell J."/>
            <person name="Lin Y.-M."/>
            <person name="Vaughn R."/>
            <person name="Liu B."/>
            <person name="Li W."/>
            <person name="Simpson S."/>
            <person name="Scheffler B."/>
            <person name="Saski C."/>
            <person name="Grover C."/>
            <person name="Hu G."/>
            <person name="Conover J."/>
            <person name="Carlson J."/>
            <person name="Shu S."/>
            <person name="Boston L."/>
            <person name="Williams M."/>
            <person name="Peterson D."/>
            <person name="Mcgee K."/>
            <person name="Jones D."/>
            <person name="Wendel J."/>
            <person name="Stelly D."/>
            <person name="Grimwood J."/>
            <person name="Schmutz J."/>
        </authorList>
    </citation>
    <scope>NUCLEOTIDE SEQUENCE [LARGE SCALE GENOMIC DNA]</scope>
    <source>
        <strain evidence="1">7179.01</strain>
    </source>
</reference>
<dbReference type="Proteomes" id="UP000322667">
    <property type="component" value="Chromosome D13"/>
</dbReference>
<dbReference type="AlphaFoldDB" id="A0A5D2HT03"/>